<dbReference type="GeneID" id="81436540"/>
<proteinExistence type="predicted"/>
<accession>A0A9W9SQK1</accession>
<evidence type="ECO:0000313" key="6">
    <source>
        <dbReference type="Proteomes" id="UP001147782"/>
    </source>
</evidence>
<dbReference type="GO" id="GO:0017000">
    <property type="term" value="P:antibiotic biosynthetic process"/>
    <property type="evidence" value="ECO:0007669"/>
    <property type="project" value="UniProtKB-ARBA"/>
</dbReference>
<dbReference type="Pfam" id="PF01764">
    <property type="entry name" value="Lipase_3"/>
    <property type="match status" value="1"/>
</dbReference>
<keyword evidence="6" id="KW-1185">Reference proteome</keyword>
<dbReference type="InterPro" id="IPR002921">
    <property type="entry name" value="Fungal_lipase-type"/>
</dbReference>
<dbReference type="EMBL" id="JAPZBS010000002">
    <property type="protein sequence ID" value="KAJ5382004.1"/>
    <property type="molecule type" value="Genomic_DNA"/>
</dbReference>
<dbReference type="PANTHER" id="PTHR37490">
    <property type="entry name" value="EXPRESSED PROTEIN"/>
    <property type="match status" value="1"/>
</dbReference>
<dbReference type="CDD" id="cd00519">
    <property type="entry name" value="Lipase_3"/>
    <property type="match status" value="1"/>
</dbReference>
<evidence type="ECO:0000259" key="4">
    <source>
        <dbReference type="Pfam" id="PF03893"/>
    </source>
</evidence>
<feature type="signal peptide" evidence="2">
    <location>
        <begin position="1"/>
        <end position="19"/>
    </location>
</feature>
<keyword evidence="1" id="KW-0472">Membrane</keyword>
<evidence type="ECO:0000256" key="2">
    <source>
        <dbReference type="SAM" id="SignalP"/>
    </source>
</evidence>
<reference evidence="5" key="1">
    <citation type="submission" date="2022-11" db="EMBL/GenBank/DDBJ databases">
        <authorList>
            <person name="Petersen C."/>
        </authorList>
    </citation>
    <scope>NUCLEOTIDE SEQUENCE</scope>
    <source>
        <strain evidence="5">IBT 29864</strain>
    </source>
</reference>
<dbReference type="InterPro" id="IPR021838">
    <property type="entry name" value="DUF3431"/>
</dbReference>
<organism evidence="5 6">
    <name type="scientific">Penicillium cataractarum</name>
    <dbReference type="NCBI Taxonomy" id="2100454"/>
    <lineage>
        <taxon>Eukaryota</taxon>
        <taxon>Fungi</taxon>
        <taxon>Dikarya</taxon>
        <taxon>Ascomycota</taxon>
        <taxon>Pezizomycotina</taxon>
        <taxon>Eurotiomycetes</taxon>
        <taxon>Eurotiomycetidae</taxon>
        <taxon>Eurotiales</taxon>
        <taxon>Aspergillaceae</taxon>
        <taxon>Penicillium</taxon>
    </lineage>
</organism>
<feature type="domain" description="Mono-/di-acylglycerol lipase N-terminal" evidence="4">
    <location>
        <begin position="9"/>
        <end position="79"/>
    </location>
</feature>
<evidence type="ECO:0000259" key="3">
    <source>
        <dbReference type="Pfam" id="PF01764"/>
    </source>
</evidence>
<sequence length="644" mass="71078">MVFMGQFGMLVAMAALAVAAPARPVPRDVSSATLSELTLFAEYAAAAYCSNNIGSTGDAISCSGGYCPEVQSAGATTLYEFEDSTDFGDVTGFFAVDNTNKLLVLSFRGSSTLSNWIANLDFGLTDASSLCSGCEAHSGFYKSWGVVADTLTAQVASAVSTYPSYTLVVTGHSLGGALAALGGTALRNAGYTVDIYTYGQPRVGNTALADYMTNQGSLWRVTHSNDIVPKLPPASWGFTHASPEYWITSGNDVTVTTSDVTEVTGVGSSAGNAGTSGDTQRLSPPPNIAMLFAPSGPQSPRRRNRLKAIFITIGIVLAIYFLFFAGNESSHSTYHDQPNKYAHKPESLTTPKAADELARPVVRRHKDMVVASMKSDDTSWLAEYFQDWSRSIYVVDDMNAPLTVARNKGRESMVYLTVADMKPLLTHRYIIDNYENLPDIMLFIHSQRYQWHNDDPYYDGVPMLRNFQTSYLQKEGYVNLRCVWTLGCPVEIHPLSDIHREDVHAGEYFKHAFIELFPDKPVPEEVGVSCCAQFGVTRDRVLMRPKSDYEFYRKWLTETELKDEMSGRIMEYSWHMIFGKEPVHCPDAKECYCNVFGLCNLNCPGPNACDDRYVLPPYSPLPKGWPYLGWNGQKQDPTHGLPES</sequence>
<dbReference type="GO" id="GO:0072330">
    <property type="term" value="P:monocarboxylic acid biosynthetic process"/>
    <property type="evidence" value="ECO:0007669"/>
    <property type="project" value="UniProtKB-ARBA"/>
</dbReference>
<protein>
    <submittedName>
        <fullName evidence="5">Lipase class 3</fullName>
    </submittedName>
</protein>
<feature type="transmembrane region" description="Helical" evidence="1">
    <location>
        <begin position="308"/>
        <end position="325"/>
    </location>
</feature>
<dbReference type="AlphaFoldDB" id="A0A9W9SQK1"/>
<evidence type="ECO:0000313" key="5">
    <source>
        <dbReference type="EMBL" id="KAJ5382004.1"/>
    </source>
</evidence>
<dbReference type="Gene3D" id="3.40.50.1820">
    <property type="entry name" value="alpha/beta hydrolase"/>
    <property type="match status" value="1"/>
</dbReference>
<feature type="domain" description="Fungal lipase-type" evidence="3">
    <location>
        <begin position="104"/>
        <end position="234"/>
    </location>
</feature>
<dbReference type="GO" id="GO:0016042">
    <property type="term" value="P:lipid catabolic process"/>
    <property type="evidence" value="ECO:0007669"/>
    <property type="project" value="InterPro"/>
</dbReference>
<gene>
    <name evidence="5" type="ORF">N7496_004432</name>
</gene>
<evidence type="ECO:0000256" key="1">
    <source>
        <dbReference type="SAM" id="Phobius"/>
    </source>
</evidence>
<dbReference type="Proteomes" id="UP001147782">
    <property type="component" value="Unassembled WGS sequence"/>
</dbReference>
<dbReference type="Pfam" id="PF11913">
    <property type="entry name" value="DUF3431"/>
    <property type="match status" value="1"/>
</dbReference>
<feature type="chain" id="PRO_5040824769" evidence="2">
    <location>
        <begin position="20"/>
        <end position="644"/>
    </location>
</feature>
<keyword evidence="1" id="KW-1133">Transmembrane helix</keyword>
<dbReference type="PANTHER" id="PTHR37490:SF3">
    <property type="entry name" value="DUF3431 DOMAIN CONTAINING PROTEIN"/>
    <property type="match status" value="1"/>
</dbReference>
<dbReference type="OrthoDB" id="426718at2759"/>
<name>A0A9W9SQK1_9EURO</name>
<comment type="caution">
    <text evidence="5">The sequence shown here is derived from an EMBL/GenBank/DDBJ whole genome shotgun (WGS) entry which is preliminary data.</text>
</comment>
<dbReference type="RefSeq" id="XP_056559575.1">
    <property type="nucleotide sequence ID" value="XM_056697363.1"/>
</dbReference>
<dbReference type="Pfam" id="PF03893">
    <property type="entry name" value="Lipase3_N"/>
    <property type="match status" value="1"/>
</dbReference>
<dbReference type="InterPro" id="IPR029058">
    <property type="entry name" value="AB_hydrolase_fold"/>
</dbReference>
<dbReference type="InterPro" id="IPR005592">
    <property type="entry name" value="Mono/diacylglycerol_lipase_N"/>
</dbReference>
<keyword evidence="2" id="KW-0732">Signal</keyword>
<keyword evidence="1" id="KW-0812">Transmembrane</keyword>
<dbReference type="SUPFAM" id="SSF53474">
    <property type="entry name" value="alpha/beta-Hydrolases"/>
    <property type="match status" value="1"/>
</dbReference>
<reference evidence="5" key="2">
    <citation type="journal article" date="2023" name="IMA Fungus">
        <title>Comparative genomic study of the Penicillium genus elucidates a diverse pangenome and 15 lateral gene transfer events.</title>
        <authorList>
            <person name="Petersen C."/>
            <person name="Sorensen T."/>
            <person name="Nielsen M.R."/>
            <person name="Sondergaard T.E."/>
            <person name="Sorensen J.L."/>
            <person name="Fitzpatrick D.A."/>
            <person name="Frisvad J.C."/>
            <person name="Nielsen K.L."/>
        </authorList>
    </citation>
    <scope>NUCLEOTIDE SEQUENCE</scope>
    <source>
        <strain evidence="5">IBT 29864</strain>
    </source>
</reference>